<organism evidence="20 21">
    <name type="scientific">Gigaspora margarita</name>
    <dbReference type="NCBI Taxonomy" id="4874"/>
    <lineage>
        <taxon>Eukaryota</taxon>
        <taxon>Fungi</taxon>
        <taxon>Fungi incertae sedis</taxon>
        <taxon>Mucoromycota</taxon>
        <taxon>Glomeromycotina</taxon>
        <taxon>Glomeromycetes</taxon>
        <taxon>Diversisporales</taxon>
        <taxon>Gigasporaceae</taxon>
        <taxon>Gigaspora</taxon>
    </lineage>
</organism>
<feature type="transmembrane region" description="Helical" evidence="19">
    <location>
        <begin position="481"/>
        <end position="499"/>
    </location>
</feature>
<evidence type="ECO:0000313" key="21">
    <source>
        <dbReference type="Proteomes" id="UP000439903"/>
    </source>
</evidence>
<keyword evidence="9" id="KW-0443">Lipid metabolism</keyword>
<dbReference type="Pfam" id="PF03062">
    <property type="entry name" value="MBOAT"/>
    <property type="match status" value="1"/>
</dbReference>
<dbReference type="OrthoDB" id="286734at2759"/>
<feature type="transmembrane region" description="Helical" evidence="19">
    <location>
        <begin position="48"/>
        <end position="65"/>
    </location>
</feature>
<evidence type="ECO:0000256" key="13">
    <source>
        <dbReference type="ARBA" id="ARBA00023315"/>
    </source>
</evidence>
<dbReference type="GO" id="GO:0030258">
    <property type="term" value="P:lipid modification"/>
    <property type="evidence" value="ECO:0007669"/>
    <property type="project" value="TreeGrafter"/>
</dbReference>
<dbReference type="EC" id="2.3.1.23" evidence="15"/>
<feature type="transmembrane region" description="Helical" evidence="19">
    <location>
        <begin position="442"/>
        <end position="469"/>
    </location>
</feature>
<dbReference type="PANTHER" id="PTHR13906">
    <property type="entry name" value="PORCUPINE"/>
    <property type="match status" value="1"/>
</dbReference>
<dbReference type="GO" id="GO:0016020">
    <property type="term" value="C:membrane"/>
    <property type="evidence" value="ECO:0007669"/>
    <property type="project" value="UniProtKB-SubCell"/>
</dbReference>
<evidence type="ECO:0000256" key="8">
    <source>
        <dbReference type="ARBA" id="ARBA00022989"/>
    </source>
</evidence>
<feature type="region of interest" description="Disordered" evidence="18">
    <location>
        <begin position="153"/>
        <end position="190"/>
    </location>
</feature>
<keyword evidence="12" id="KW-1208">Phospholipid metabolism</keyword>
<feature type="transmembrane region" description="Helical" evidence="19">
    <location>
        <begin position="71"/>
        <end position="90"/>
    </location>
</feature>
<evidence type="ECO:0000256" key="12">
    <source>
        <dbReference type="ARBA" id="ARBA00023264"/>
    </source>
</evidence>
<evidence type="ECO:0000256" key="5">
    <source>
        <dbReference type="ARBA" id="ARBA00022679"/>
    </source>
</evidence>
<keyword evidence="5" id="KW-0808">Transferase</keyword>
<keyword evidence="4" id="KW-0444">Lipid biosynthesis</keyword>
<dbReference type="GO" id="GO:0047184">
    <property type="term" value="F:1-acylglycerophosphocholine O-acyltransferase activity"/>
    <property type="evidence" value="ECO:0007669"/>
    <property type="project" value="UniProtKB-EC"/>
</dbReference>
<keyword evidence="21" id="KW-1185">Reference proteome</keyword>
<evidence type="ECO:0000256" key="19">
    <source>
        <dbReference type="SAM" id="Phobius"/>
    </source>
</evidence>
<protein>
    <recommendedName>
        <fullName evidence="17">Lysophospholipid acyltransferase 5</fullName>
        <ecNumber evidence="15">2.3.1.23</ecNumber>
        <ecNumber evidence="16">2.3.1.n6</ecNumber>
    </recommendedName>
</protein>
<evidence type="ECO:0000256" key="3">
    <source>
        <dbReference type="ARBA" id="ARBA00005189"/>
    </source>
</evidence>
<dbReference type="Proteomes" id="UP000439903">
    <property type="component" value="Unassembled WGS sequence"/>
</dbReference>
<dbReference type="InterPro" id="IPR004299">
    <property type="entry name" value="MBOAT_fam"/>
</dbReference>
<sequence>MVVKSLSAQTGISESVLRLLLSILFAYPISLIYKLTLVRPLKTKWAPFIRNLYVVIAGLSLSYFYNGPYIIHSLITTFVTWLLCYFGSLFRNRTFSAIASLLFNVIYLVTGYYMTATDEYDVSWTMTQCVLCLRMIGFAMDFMDGEKLLKSKPPVNAKENKENSGNTNEKSIDTKKNSQQTELSTNTRPQKQPISFEKNIQLATLPSLIETIGYSHFFGAFLIGPQFSFHLYRKFITMSLYPDPTNVPPGSYWHALKSFLLGALYLGVQQVGAGYFPQYYLVTAEYANKPFIHKIIIMWWTGKFILSKYLGIWTLSEGACILSGISFNGYDDNGNVEWNGLANVEKWKFEFAPSLSQIIGSFNTNTNLWTKLYIFKRLIFLGNKQLSSIISLIFLALWHGLHSGYYFCFGLEFIDMEVEKRWAKRFERYTKPLYLPQNNFKFLKYLHMFVGWLGQTCALHYAIISFGLLKWEYVIIAYNSVYWIGHTLVFGLLFLDIILPRPKVKKVAETNGIVKVDKEINGGAKIDKEINGVTKLDKVNGYIINDTKIER</sequence>
<feature type="transmembrane region" description="Helical" evidence="19">
    <location>
        <begin position="97"/>
        <end position="116"/>
    </location>
</feature>
<evidence type="ECO:0000256" key="10">
    <source>
        <dbReference type="ARBA" id="ARBA00023136"/>
    </source>
</evidence>
<feature type="transmembrane region" description="Helical" evidence="19">
    <location>
        <begin position="16"/>
        <end position="36"/>
    </location>
</feature>
<dbReference type="GO" id="GO:0071617">
    <property type="term" value="F:lysophospholipid acyltransferase activity"/>
    <property type="evidence" value="ECO:0007669"/>
    <property type="project" value="TreeGrafter"/>
</dbReference>
<feature type="compositionally biased region" description="Polar residues" evidence="18">
    <location>
        <begin position="177"/>
        <end position="190"/>
    </location>
</feature>
<keyword evidence="13" id="KW-0012">Acyltransferase</keyword>
<keyword evidence="8 19" id="KW-1133">Transmembrane helix</keyword>
<evidence type="ECO:0000256" key="6">
    <source>
        <dbReference type="ARBA" id="ARBA00022692"/>
    </source>
</evidence>
<name>A0A8H3XFP4_GIGMA</name>
<comment type="pathway">
    <text evidence="3">Lipid metabolism.</text>
</comment>
<dbReference type="EMBL" id="WTPW01001054">
    <property type="protein sequence ID" value="KAF0459851.1"/>
    <property type="molecule type" value="Genomic_DNA"/>
</dbReference>
<evidence type="ECO:0000256" key="1">
    <source>
        <dbReference type="ARBA" id="ARBA00004141"/>
    </source>
</evidence>
<comment type="subcellular location">
    <subcellularLocation>
        <location evidence="2">Endoplasmic reticulum</location>
    </subcellularLocation>
    <subcellularLocation>
        <location evidence="1">Membrane</location>
        <topology evidence="1">Multi-pass membrane protein</topology>
    </subcellularLocation>
</comment>
<evidence type="ECO:0000256" key="2">
    <source>
        <dbReference type="ARBA" id="ARBA00004240"/>
    </source>
</evidence>
<keyword evidence="11" id="KW-0594">Phospholipid biosynthesis</keyword>
<evidence type="ECO:0000256" key="15">
    <source>
        <dbReference type="ARBA" id="ARBA00026120"/>
    </source>
</evidence>
<proteinExistence type="predicted"/>
<evidence type="ECO:0000313" key="20">
    <source>
        <dbReference type="EMBL" id="KAF0459851.1"/>
    </source>
</evidence>
<comment type="pathway">
    <text evidence="14">Phospholipid metabolism.</text>
</comment>
<comment type="caution">
    <text evidence="20">The sequence shown here is derived from an EMBL/GenBank/DDBJ whole genome shotgun (WGS) entry which is preliminary data.</text>
</comment>
<keyword evidence="10 19" id="KW-0472">Membrane</keyword>
<evidence type="ECO:0000256" key="14">
    <source>
        <dbReference type="ARBA" id="ARBA00025707"/>
    </source>
</evidence>
<evidence type="ECO:0000256" key="4">
    <source>
        <dbReference type="ARBA" id="ARBA00022516"/>
    </source>
</evidence>
<evidence type="ECO:0000256" key="17">
    <source>
        <dbReference type="ARBA" id="ARBA00039721"/>
    </source>
</evidence>
<reference evidence="20 21" key="1">
    <citation type="journal article" date="2019" name="Environ. Microbiol.">
        <title>At the nexus of three kingdoms: the genome of the mycorrhizal fungus Gigaspora margarita provides insights into plant, endobacterial and fungal interactions.</title>
        <authorList>
            <person name="Venice F."/>
            <person name="Ghignone S."/>
            <person name="Salvioli di Fossalunga A."/>
            <person name="Amselem J."/>
            <person name="Novero M."/>
            <person name="Xianan X."/>
            <person name="Sedzielewska Toro K."/>
            <person name="Morin E."/>
            <person name="Lipzen A."/>
            <person name="Grigoriev I.V."/>
            <person name="Henrissat B."/>
            <person name="Martin F.M."/>
            <person name="Bonfante P."/>
        </authorList>
    </citation>
    <scope>NUCLEOTIDE SEQUENCE [LARGE SCALE GENOMIC DNA]</scope>
    <source>
        <strain evidence="20 21">BEG34</strain>
    </source>
</reference>
<dbReference type="PANTHER" id="PTHR13906:SF14">
    <property type="entry name" value="LYSOPHOSPHOLIPID ACYLTRANSFERASE 5"/>
    <property type="match status" value="1"/>
</dbReference>
<evidence type="ECO:0000256" key="18">
    <source>
        <dbReference type="SAM" id="MobiDB-lite"/>
    </source>
</evidence>
<feature type="transmembrane region" description="Helical" evidence="19">
    <location>
        <begin position="378"/>
        <end position="398"/>
    </location>
</feature>
<gene>
    <name evidence="20" type="ORF">F8M41_000703</name>
</gene>
<evidence type="ECO:0000256" key="16">
    <source>
        <dbReference type="ARBA" id="ARBA00038923"/>
    </source>
</evidence>
<dbReference type="GO" id="GO:0006656">
    <property type="term" value="P:phosphatidylcholine biosynthetic process"/>
    <property type="evidence" value="ECO:0007669"/>
    <property type="project" value="TreeGrafter"/>
</dbReference>
<keyword evidence="6 19" id="KW-0812">Transmembrane</keyword>
<keyword evidence="7" id="KW-0256">Endoplasmic reticulum</keyword>
<accession>A0A8H3XFP4</accession>
<evidence type="ECO:0000256" key="7">
    <source>
        <dbReference type="ARBA" id="ARBA00022824"/>
    </source>
</evidence>
<dbReference type="InterPro" id="IPR049941">
    <property type="entry name" value="LPLAT_7/PORCN-like"/>
</dbReference>
<dbReference type="GO" id="GO:0005783">
    <property type="term" value="C:endoplasmic reticulum"/>
    <property type="evidence" value="ECO:0007669"/>
    <property type="project" value="UniProtKB-SubCell"/>
</dbReference>
<dbReference type="EC" id="2.3.1.n6" evidence="16"/>
<evidence type="ECO:0000256" key="11">
    <source>
        <dbReference type="ARBA" id="ARBA00023209"/>
    </source>
</evidence>
<evidence type="ECO:0000256" key="9">
    <source>
        <dbReference type="ARBA" id="ARBA00023098"/>
    </source>
</evidence>
<dbReference type="AlphaFoldDB" id="A0A8H3XFP4"/>